<protein>
    <submittedName>
        <fullName evidence="1">Uncharacterized protein</fullName>
    </submittedName>
</protein>
<proteinExistence type="predicted"/>
<gene>
    <name evidence="1" type="ORF">LCGC14_2328420</name>
</gene>
<dbReference type="AlphaFoldDB" id="A0A0F9CG92"/>
<reference evidence="1" key="1">
    <citation type="journal article" date="2015" name="Nature">
        <title>Complex archaea that bridge the gap between prokaryotes and eukaryotes.</title>
        <authorList>
            <person name="Spang A."/>
            <person name="Saw J.H."/>
            <person name="Jorgensen S.L."/>
            <person name="Zaremba-Niedzwiedzka K."/>
            <person name="Martijn J."/>
            <person name="Lind A.E."/>
            <person name="van Eijk R."/>
            <person name="Schleper C."/>
            <person name="Guy L."/>
            <person name="Ettema T.J."/>
        </authorList>
    </citation>
    <scope>NUCLEOTIDE SEQUENCE</scope>
</reference>
<accession>A0A0F9CG92</accession>
<name>A0A0F9CG92_9ZZZZ</name>
<feature type="non-terminal residue" evidence="1">
    <location>
        <position position="1"/>
    </location>
</feature>
<sequence>SSKKKAEWDRNYYKNIIKYGLRTTGAVSGGRLPLQAISTAEGAWNLATGETDDFRELVWSKYALKKPKSKKKDKYSGRFKY</sequence>
<dbReference type="EMBL" id="LAZR01033417">
    <property type="protein sequence ID" value="KKL48144.1"/>
    <property type="molecule type" value="Genomic_DNA"/>
</dbReference>
<organism evidence="1">
    <name type="scientific">marine sediment metagenome</name>
    <dbReference type="NCBI Taxonomy" id="412755"/>
    <lineage>
        <taxon>unclassified sequences</taxon>
        <taxon>metagenomes</taxon>
        <taxon>ecological metagenomes</taxon>
    </lineage>
</organism>
<comment type="caution">
    <text evidence="1">The sequence shown here is derived from an EMBL/GenBank/DDBJ whole genome shotgun (WGS) entry which is preliminary data.</text>
</comment>
<evidence type="ECO:0000313" key="1">
    <source>
        <dbReference type="EMBL" id="KKL48144.1"/>
    </source>
</evidence>